<dbReference type="InterPro" id="IPR029055">
    <property type="entry name" value="Ntn_hydrolases_N"/>
</dbReference>
<organism evidence="10 11">
    <name type="scientific">Chengkuizengella axinellae</name>
    <dbReference type="NCBI Taxonomy" id="3064388"/>
    <lineage>
        <taxon>Bacteria</taxon>
        <taxon>Bacillati</taxon>
        <taxon>Bacillota</taxon>
        <taxon>Bacilli</taxon>
        <taxon>Bacillales</taxon>
        <taxon>Paenibacillaceae</taxon>
        <taxon>Chengkuizengella</taxon>
    </lineage>
</organism>
<dbReference type="RefSeq" id="WP_305992372.1">
    <property type="nucleotide sequence ID" value="NZ_JAVAMP010000005.1"/>
</dbReference>
<evidence type="ECO:0000256" key="4">
    <source>
        <dbReference type="ARBA" id="ARBA00022741"/>
    </source>
</evidence>
<keyword evidence="11" id="KW-1185">Reference proteome</keyword>
<dbReference type="SUPFAM" id="SSF52402">
    <property type="entry name" value="Adenine nucleotide alpha hydrolases-like"/>
    <property type="match status" value="1"/>
</dbReference>
<dbReference type="PROSITE" id="PS51278">
    <property type="entry name" value="GATASE_TYPE_2"/>
    <property type="match status" value="1"/>
</dbReference>
<keyword evidence="5" id="KW-0067">ATP-binding</keyword>
<evidence type="ECO:0000256" key="1">
    <source>
        <dbReference type="ARBA" id="ARBA00005187"/>
    </source>
</evidence>
<gene>
    <name evidence="10" type="primary">asnB</name>
    <name evidence="10" type="ORF">Q5Y73_13165</name>
</gene>
<keyword evidence="6" id="KW-0028">Amino-acid biosynthesis</keyword>
<evidence type="ECO:0000256" key="7">
    <source>
        <dbReference type="ARBA" id="ARBA00022962"/>
    </source>
</evidence>
<dbReference type="PIRSF" id="PIRSF001589">
    <property type="entry name" value="Asn_synthetase_glu-h"/>
    <property type="match status" value="1"/>
</dbReference>
<feature type="domain" description="Glutamine amidotransferase type-2" evidence="9">
    <location>
        <begin position="2"/>
        <end position="215"/>
    </location>
</feature>
<dbReference type="EC" id="6.3.5.4" evidence="3"/>
<dbReference type="Pfam" id="PF13537">
    <property type="entry name" value="GATase_7"/>
    <property type="match status" value="1"/>
</dbReference>
<dbReference type="InterPro" id="IPR033738">
    <property type="entry name" value="AsnB_N"/>
</dbReference>
<dbReference type="PANTHER" id="PTHR43284:SF1">
    <property type="entry name" value="ASPARAGINE SYNTHETASE"/>
    <property type="match status" value="1"/>
</dbReference>
<evidence type="ECO:0000259" key="9">
    <source>
        <dbReference type="PROSITE" id="PS51278"/>
    </source>
</evidence>
<proteinExistence type="inferred from homology"/>
<comment type="caution">
    <text evidence="10">The sequence shown here is derived from an EMBL/GenBank/DDBJ whole genome shotgun (WGS) entry which is preliminary data.</text>
</comment>
<keyword evidence="4" id="KW-0547">Nucleotide-binding</keyword>
<dbReference type="CDD" id="cd01991">
    <property type="entry name" value="Asn_synthase_B_C"/>
    <property type="match status" value="1"/>
</dbReference>
<dbReference type="SUPFAM" id="SSF56235">
    <property type="entry name" value="N-terminal nucleophile aminohydrolases (Ntn hydrolases)"/>
    <property type="match status" value="1"/>
</dbReference>
<dbReference type="GO" id="GO:0004066">
    <property type="term" value="F:asparagine synthase (glutamine-hydrolyzing) activity"/>
    <property type="evidence" value="ECO:0007669"/>
    <property type="project" value="UniProtKB-EC"/>
</dbReference>
<keyword evidence="6" id="KW-0061">Asparagine biosynthesis</keyword>
<evidence type="ECO:0000256" key="5">
    <source>
        <dbReference type="ARBA" id="ARBA00022840"/>
    </source>
</evidence>
<dbReference type="InterPro" id="IPR006426">
    <property type="entry name" value="Asn_synth_AEB"/>
</dbReference>
<evidence type="ECO:0000256" key="6">
    <source>
        <dbReference type="ARBA" id="ARBA00022888"/>
    </source>
</evidence>
<dbReference type="Gene3D" id="3.60.20.10">
    <property type="entry name" value="Glutamine Phosphoribosylpyrophosphate, subunit 1, domain 1"/>
    <property type="match status" value="1"/>
</dbReference>
<evidence type="ECO:0000256" key="8">
    <source>
        <dbReference type="ARBA" id="ARBA00048741"/>
    </source>
</evidence>
<dbReference type="InterPro" id="IPR014729">
    <property type="entry name" value="Rossmann-like_a/b/a_fold"/>
</dbReference>
<dbReference type="CDD" id="cd00712">
    <property type="entry name" value="AsnB"/>
    <property type="match status" value="1"/>
</dbReference>
<dbReference type="InterPro" id="IPR001962">
    <property type="entry name" value="Asn_synthase"/>
</dbReference>
<comment type="similarity">
    <text evidence="2">Belongs to the asparagine synthetase family.</text>
</comment>
<comment type="pathway">
    <text evidence="1">Amino-acid biosynthesis; L-asparagine biosynthesis; L-asparagine from L-aspartate (L-Gln route): step 1/1.</text>
</comment>
<evidence type="ECO:0000313" key="11">
    <source>
        <dbReference type="Proteomes" id="UP001231941"/>
    </source>
</evidence>
<name>A0ABT9J0D0_9BACL</name>
<sequence length="631" mass="73305">MCGFVGFADTSLSVDKTKTIQDMMDSIVHRGPDSGGVFSDKKVTFGFRRLMIIDLVEEGNQPMYNEDESCVLIFNGEIYNYQELREDLINKGHEFISKTDSEVILHGYEEYGVDILQKLRGMFAFSIWDSKNETMFLARDFFGIKPLYYTQNTTDDSFLFGSEIKSFLKHPSFKKEMNKDALKPYLTFQYSVMDETFFKGVYKLKPGHYMLYKKGNIEIKPYWDADFSEKDNSMDYYVQQIKDTLKESVKYHKISDVKVGSFLSGGVDSSYITSLLNPNKTFSVGFQDHEGIFNETNLAKDLSDILHIENHKTIIDADECFNMLPKIQYHMDEPQSNPSSVPLYFLAELASKHVTVVLSGEGADEIFGGYAWYQPTPAMSKYEKLPFTVRRPISKLSQKLPRNRITAFLEKGGQKVEEKFIGQAKVFEEEDALRVLKEDYKKSPSIQKITKEAYDKVSDKDDLTKMQYVDLKLWLPGDILLKADKMSSAHSIELRVPFLDKVVMSLASQLPANQRVSKENTKHALRIAAKESLPEEWANRPKVGFPVPIRYWLREEKYYNIVKEMFQSDMAEEFFNTNELMNFLDDHYAEKQNYARYIWTVYVFLVWYKTFFIDEQITSKSEEEQSKVEFP</sequence>
<dbReference type="InterPro" id="IPR051786">
    <property type="entry name" value="ASN_synthetase/amidase"/>
</dbReference>
<evidence type="ECO:0000313" key="10">
    <source>
        <dbReference type="EMBL" id="MDP5275064.1"/>
    </source>
</evidence>
<evidence type="ECO:0000256" key="3">
    <source>
        <dbReference type="ARBA" id="ARBA00012737"/>
    </source>
</evidence>
<dbReference type="EMBL" id="JAVAMP010000005">
    <property type="protein sequence ID" value="MDP5275064.1"/>
    <property type="molecule type" value="Genomic_DNA"/>
</dbReference>
<dbReference type="PANTHER" id="PTHR43284">
    <property type="entry name" value="ASPARAGINE SYNTHETASE (GLUTAMINE-HYDROLYZING)"/>
    <property type="match status" value="1"/>
</dbReference>
<dbReference type="Gene3D" id="3.40.50.620">
    <property type="entry name" value="HUPs"/>
    <property type="match status" value="1"/>
</dbReference>
<accession>A0ABT9J0D0</accession>
<protein>
    <recommendedName>
        <fullName evidence="3">asparagine synthase (glutamine-hydrolyzing)</fullName>
        <ecNumber evidence="3">6.3.5.4</ecNumber>
    </recommendedName>
</protein>
<keyword evidence="7" id="KW-0315">Glutamine amidotransferase</keyword>
<reference evidence="10 11" key="1">
    <citation type="submission" date="2023-08" db="EMBL/GenBank/DDBJ databases">
        <authorList>
            <person name="Park J.-S."/>
        </authorList>
    </citation>
    <scope>NUCLEOTIDE SEQUENCE [LARGE SCALE GENOMIC DNA]</scope>
    <source>
        <strain evidence="10 11">2205SS18-9</strain>
    </source>
</reference>
<keyword evidence="10" id="KW-0436">Ligase</keyword>
<dbReference type="InterPro" id="IPR017932">
    <property type="entry name" value="GATase_2_dom"/>
</dbReference>
<evidence type="ECO:0000256" key="2">
    <source>
        <dbReference type="ARBA" id="ARBA00005752"/>
    </source>
</evidence>
<comment type="catalytic activity">
    <reaction evidence="8">
        <text>L-aspartate + L-glutamine + ATP + H2O = L-asparagine + L-glutamate + AMP + diphosphate + H(+)</text>
        <dbReference type="Rhea" id="RHEA:12228"/>
        <dbReference type="ChEBI" id="CHEBI:15377"/>
        <dbReference type="ChEBI" id="CHEBI:15378"/>
        <dbReference type="ChEBI" id="CHEBI:29985"/>
        <dbReference type="ChEBI" id="CHEBI:29991"/>
        <dbReference type="ChEBI" id="CHEBI:30616"/>
        <dbReference type="ChEBI" id="CHEBI:33019"/>
        <dbReference type="ChEBI" id="CHEBI:58048"/>
        <dbReference type="ChEBI" id="CHEBI:58359"/>
        <dbReference type="ChEBI" id="CHEBI:456215"/>
        <dbReference type="EC" id="6.3.5.4"/>
    </reaction>
</comment>
<dbReference type="NCBIfam" id="TIGR01536">
    <property type="entry name" value="asn_synth_AEB"/>
    <property type="match status" value="1"/>
</dbReference>
<dbReference type="Pfam" id="PF00733">
    <property type="entry name" value="Asn_synthase"/>
    <property type="match status" value="1"/>
</dbReference>
<dbReference type="Proteomes" id="UP001231941">
    <property type="component" value="Unassembled WGS sequence"/>
</dbReference>